<dbReference type="Proteomes" id="UP000005222">
    <property type="component" value="Chromosome C"/>
</dbReference>
<dbReference type="Pfam" id="PF14438">
    <property type="entry name" value="SM-ATX"/>
    <property type="match status" value="1"/>
</dbReference>
<evidence type="ECO:0000256" key="1">
    <source>
        <dbReference type="SAM" id="MobiDB-lite"/>
    </source>
</evidence>
<dbReference type="InterPro" id="IPR009604">
    <property type="entry name" value="LsmAD_domain"/>
</dbReference>
<feature type="compositionally biased region" description="Polar residues" evidence="1">
    <location>
        <begin position="37"/>
        <end position="46"/>
    </location>
</feature>
<feature type="compositionally biased region" description="Basic residues" evidence="1">
    <location>
        <begin position="771"/>
        <end position="785"/>
    </location>
</feature>
<dbReference type="GO" id="GO:0010494">
    <property type="term" value="C:cytoplasmic stress granule"/>
    <property type="evidence" value="ECO:0007669"/>
    <property type="project" value="TreeGrafter"/>
</dbReference>
<feature type="compositionally biased region" description="Polar residues" evidence="1">
    <location>
        <begin position="1"/>
        <end position="17"/>
    </location>
</feature>
<dbReference type="OMA" id="YFTAPTW"/>
<feature type="compositionally biased region" description="Polar residues" evidence="1">
    <location>
        <begin position="501"/>
        <end position="534"/>
    </location>
</feature>
<reference evidence="5" key="2">
    <citation type="journal article" date="2012" name="G3 (Bethesda)">
        <title>Pichia sorbitophila, an interspecies yeast hybrid reveals early steps of genome resolution following polyploidization.</title>
        <authorList>
            <person name="Leh Louis V."/>
            <person name="Despons L."/>
            <person name="Friedrich A."/>
            <person name="Martin T."/>
            <person name="Durrens P."/>
            <person name="Casaregola S."/>
            <person name="Neuveglise C."/>
            <person name="Fairhead C."/>
            <person name="Marck C."/>
            <person name="Cruz J.A."/>
            <person name="Straub M.L."/>
            <person name="Kugler V."/>
            <person name="Sacerdot C."/>
            <person name="Uzunov Z."/>
            <person name="Thierry A."/>
            <person name="Weiss S."/>
            <person name="Bleykasten C."/>
            <person name="De Montigny J."/>
            <person name="Jacques N."/>
            <person name="Jung P."/>
            <person name="Lemaire M."/>
            <person name="Mallet S."/>
            <person name="Morel G."/>
            <person name="Richard G.F."/>
            <person name="Sarkar A."/>
            <person name="Savel G."/>
            <person name="Schacherer J."/>
            <person name="Seret M.L."/>
            <person name="Talla E."/>
            <person name="Samson G."/>
            <person name="Jubin C."/>
            <person name="Poulain J."/>
            <person name="Vacherie B."/>
            <person name="Barbe V."/>
            <person name="Pelletier E."/>
            <person name="Sherman D.J."/>
            <person name="Westhof E."/>
            <person name="Weissenbach J."/>
            <person name="Baret P.V."/>
            <person name="Wincker P."/>
            <person name="Gaillardin C."/>
            <person name="Dujon B."/>
            <person name="Souciet J.L."/>
        </authorList>
    </citation>
    <scope>NUCLEOTIDE SEQUENCE [LARGE SCALE GENOMIC DNA]</scope>
    <source>
        <strain evidence="5">ATCC MYA-4447 / BCRC 22081 / CBS 7064 / NBRC 10061 / NRRL Y-12695</strain>
    </source>
</reference>
<organism evidence="4 5">
    <name type="scientific">Pichia sorbitophila (strain ATCC MYA-4447 / BCRC 22081 / CBS 7064 / NBRC 10061 / NRRL Y-12695)</name>
    <name type="common">Hybrid yeast</name>
    <dbReference type="NCBI Taxonomy" id="559304"/>
    <lineage>
        <taxon>Eukaryota</taxon>
        <taxon>Fungi</taxon>
        <taxon>Dikarya</taxon>
        <taxon>Ascomycota</taxon>
        <taxon>Saccharomycotina</taxon>
        <taxon>Pichiomycetes</taxon>
        <taxon>Debaryomycetaceae</taxon>
        <taxon>Millerozyma</taxon>
    </lineage>
</organism>
<evidence type="ECO:0000313" key="5">
    <source>
        <dbReference type="Proteomes" id="UP000005222"/>
    </source>
</evidence>
<dbReference type="OrthoDB" id="2275718at2759"/>
<feature type="compositionally biased region" description="Polar residues" evidence="1">
    <location>
        <begin position="366"/>
        <end position="375"/>
    </location>
</feature>
<dbReference type="GO" id="GO:0003729">
    <property type="term" value="F:mRNA binding"/>
    <property type="evidence" value="ECO:0007669"/>
    <property type="project" value="TreeGrafter"/>
</dbReference>
<sequence>MKSHSQSNRSNSIKSNVNGHSRSNTRHNNSNSGNSHLANQNSAHDSVAQSDDKLIYLVTKSLGKRCIVTVSSGARYEGLLTNADLLSNQTQNPTSLSVALESPRNVSKPLLNEKSNIDDERELPDKLIIPANDLIDVEVFRVDIKPESQRQPDTLHSKNSHSHGAAPPSAPKDSKFKTDSDISGSTEIRERELQKWEPDSDAPALSLEDNDNLETWDQFKVNEEKFGVESTYDEHLYTTKINKDAPDYEEKLRKAEQIAREIENQATSDVHILEERGLLVDDSGFDEEDKYSGVDRRGDELMAALKSSKKSGEDDGNAGKSQGKYVPPRQRASHYHNDPAIVSSSATSSSKKHDSSQNNSEGSAKGQGSSKNSAFSEKPDSIPPKPQVSGQHTESFRLNAQSEINALREFSANFKIPHKIPTDLLPILTKDKIKQDEILKKQQEQKQRKKDNAAAKNGQSASISNNSSSESIHHQSQTQKRRTDSKPSFKLNPKAAAFTPSHKNSQIPSGIAKNNFSKSPNTSSPRVHNNQRPYTSGSGSTLSSGTSKRHHQISAVDFFGGPDKVPTRESQEKKIDNFKFAFDLFVTKKKSENDKGIIFDKTFHTPPTWDHSVDDPYEKLFKPPNMVKTPTPVISPAMGVSFMPSPLMGAPSTIQGAYPGMPGTPTGKFPMSPHHQQQAAAFAAQLQQQQFHAAMMYQQQQFGAVPPGQPPVPFYTQGAEPPFIPPGFAPPPGAFMGAGSPVSGNIVMGGIPYGNMMSPDNFSHQGGNRRYNNHHHHHHHHHHNHQNSGNKRSSNAGSTKDA</sequence>
<feature type="region of interest" description="Disordered" evidence="1">
    <location>
        <begin position="1"/>
        <end position="46"/>
    </location>
</feature>
<dbReference type="Pfam" id="PF06741">
    <property type="entry name" value="LsmAD"/>
    <property type="match status" value="1"/>
</dbReference>
<feature type="region of interest" description="Disordered" evidence="1">
    <location>
        <begin position="280"/>
        <end position="400"/>
    </location>
</feature>
<keyword evidence="5" id="KW-1185">Reference proteome</keyword>
<feature type="region of interest" description="Disordered" evidence="1">
    <location>
        <begin position="438"/>
        <end position="550"/>
    </location>
</feature>
<dbReference type="FunCoup" id="G8YQX1">
    <property type="interactions" value="162"/>
</dbReference>
<dbReference type="SMART" id="SM01272">
    <property type="entry name" value="LsmAD"/>
    <property type="match status" value="1"/>
</dbReference>
<evidence type="ECO:0000313" key="4">
    <source>
        <dbReference type="EMBL" id="CCE79056.1"/>
    </source>
</evidence>
<gene>
    <name evidence="4" type="primary">Piso0_001093</name>
    <name evidence="3" type="ORF">GNLVRS01_PISO0C10738g</name>
    <name evidence="4" type="ORF">GNLVRS01_PISO0D10805g</name>
</gene>
<feature type="compositionally biased region" description="Low complexity" evidence="1">
    <location>
        <begin position="459"/>
        <end position="476"/>
    </location>
</feature>
<dbReference type="EMBL" id="FO082057">
    <property type="protein sequence ID" value="CCE78470.1"/>
    <property type="molecule type" value="Genomic_DNA"/>
</dbReference>
<feature type="compositionally biased region" description="Basic and acidic residues" evidence="1">
    <location>
        <begin position="290"/>
        <end position="300"/>
    </location>
</feature>
<evidence type="ECO:0000259" key="2">
    <source>
        <dbReference type="SMART" id="SM01272"/>
    </source>
</evidence>
<dbReference type="PANTHER" id="PTHR12854">
    <property type="entry name" value="ATAXIN 2-RELATED"/>
    <property type="match status" value="1"/>
</dbReference>
<proteinExistence type="predicted"/>
<feature type="compositionally biased region" description="Polar residues" evidence="1">
    <location>
        <begin position="388"/>
        <end position="400"/>
    </location>
</feature>
<dbReference type="AlphaFoldDB" id="G8YQX1"/>
<name>G8YQX1_PICSO</name>
<dbReference type="InParanoid" id="G8YQX1"/>
<feature type="region of interest" description="Disordered" evidence="1">
    <location>
        <begin position="759"/>
        <end position="802"/>
    </location>
</feature>
<protein>
    <submittedName>
        <fullName evidence="4">Piso0_001093 protein</fullName>
    </submittedName>
</protein>
<feature type="region of interest" description="Disordered" evidence="1">
    <location>
        <begin position="149"/>
        <end position="210"/>
    </location>
</feature>
<feature type="compositionally biased region" description="Basic and acidic residues" evidence="1">
    <location>
        <begin position="187"/>
        <end position="198"/>
    </location>
</feature>
<feature type="compositionally biased region" description="Low complexity" evidence="1">
    <location>
        <begin position="18"/>
        <end position="36"/>
    </location>
</feature>
<feature type="domain" description="LsmAD" evidence="2">
    <location>
        <begin position="226"/>
        <end position="297"/>
    </location>
</feature>
<dbReference type="HOGENOM" id="CLU_009985_0_0_1"/>
<dbReference type="InterPro" id="IPR045117">
    <property type="entry name" value="ATXN2-like"/>
</dbReference>
<feature type="compositionally biased region" description="Basic and acidic residues" evidence="1">
    <location>
        <begin position="438"/>
        <end position="453"/>
    </location>
</feature>
<feature type="compositionally biased region" description="Polar residues" evidence="1">
    <location>
        <begin position="786"/>
        <end position="802"/>
    </location>
</feature>
<reference evidence="4" key="1">
    <citation type="submission" date="2011-10" db="EMBL/GenBank/DDBJ databases">
        <authorList>
            <person name="Genoscope - CEA"/>
        </authorList>
    </citation>
    <scope>NUCLEOTIDE SEQUENCE</scope>
</reference>
<feature type="compositionally biased region" description="Low complexity" evidence="1">
    <location>
        <begin position="535"/>
        <end position="546"/>
    </location>
</feature>
<accession>G8YQX1</accession>
<evidence type="ECO:0000313" key="3">
    <source>
        <dbReference type="EMBL" id="CCE78470.1"/>
    </source>
</evidence>
<dbReference type="Proteomes" id="UP000005222">
    <property type="component" value="Chromosome D"/>
</dbReference>
<dbReference type="PANTHER" id="PTHR12854:SF7">
    <property type="entry name" value="ATAXIN-2 HOMOLOG"/>
    <property type="match status" value="1"/>
</dbReference>
<dbReference type="EMBL" id="FO082056">
    <property type="protein sequence ID" value="CCE79056.1"/>
    <property type="molecule type" value="Genomic_DNA"/>
</dbReference>
<dbReference type="eggNOG" id="KOG2375">
    <property type="taxonomic scope" value="Eukaryota"/>
</dbReference>
<dbReference type="InterPro" id="IPR025852">
    <property type="entry name" value="SM_dom_ATX"/>
</dbReference>
<dbReference type="GO" id="GO:0034063">
    <property type="term" value="P:stress granule assembly"/>
    <property type="evidence" value="ECO:0007669"/>
    <property type="project" value="TreeGrafter"/>
</dbReference>
<dbReference type="STRING" id="559304.G8YQX1"/>